<evidence type="ECO:0000256" key="2">
    <source>
        <dbReference type="SAM" id="SignalP"/>
    </source>
</evidence>
<name>A0A9Q1G2Z7_SYNKA</name>
<protein>
    <submittedName>
        <fullName evidence="3">Uncharacterized protein</fullName>
    </submittedName>
</protein>
<feature type="signal peptide" evidence="2">
    <location>
        <begin position="1"/>
        <end position="21"/>
    </location>
</feature>
<evidence type="ECO:0000313" key="4">
    <source>
        <dbReference type="Proteomes" id="UP001152622"/>
    </source>
</evidence>
<sequence length="130" mass="13841">MMWWCLHAVDISLGDTQGALGACALALPPGVPALRRSRSLHGSPQSHTPARRQGDRWRRQMAALLRHDGQDLVDGEPPDMRWGWTAGAALPEASCGAAKTCIGGLGVELCRFKKAAGSQTPVVLVCLLCT</sequence>
<evidence type="ECO:0000256" key="1">
    <source>
        <dbReference type="SAM" id="MobiDB-lite"/>
    </source>
</evidence>
<feature type="region of interest" description="Disordered" evidence="1">
    <location>
        <begin position="36"/>
        <end position="55"/>
    </location>
</feature>
<proteinExistence type="predicted"/>
<dbReference type="Proteomes" id="UP001152622">
    <property type="component" value="Chromosome 2"/>
</dbReference>
<keyword evidence="2" id="KW-0732">Signal</keyword>
<evidence type="ECO:0000313" key="3">
    <source>
        <dbReference type="EMBL" id="KAJ8374494.1"/>
    </source>
</evidence>
<feature type="chain" id="PRO_5040243389" evidence="2">
    <location>
        <begin position="22"/>
        <end position="130"/>
    </location>
</feature>
<keyword evidence="4" id="KW-1185">Reference proteome</keyword>
<gene>
    <name evidence="3" type="ORF">SKAU_G00050740</name>
</gene>
<organism evidence="3 4">
    <name type="scientific">Synaphobranchus kaupii</name>
    <name type="common">Kaup's arrowtooth eel</name>
    <dbReference type="NCBI Taxonomy" id="118154"/>
    <lineage>
        <taxon>Eukaryota</taxon>
        <taxon>Metazoa</taxon>
        <taxon>Chordata</taxon>
        <taxon>Craniata</taxon>
        <taxon>Vertebrata</taxon>
        <taxon>Euteleostomi</taxon>
        <taxon>Actinopterygii</taxon>
        <taxon>Neopterygii</taxon>
        <taxon>Teleostei</taxon>
        <taxon>Anguilliformes</taxon>
        <taxon>Synaphobranchidae</taxon>
        <taxon>Synaphobranchus</taxon>
    </lineage>
</organism>
<reference evidence="3" key="1">
    <citation type="journal article" date="2023" name="Science">
        <title>Genome structures resolve the early diversification of teleost fishes.</title>
        <authorList>
            <person name="Parey E."/>
            <person name="Louis A."/>
            <person name="Montfort J."/>
            <person name="Bouchez O."/>
            <person name="Roques C."/>
            <person name="Iampietro C."/>
            <person name="Lluch J."/>
            <person name="Castinel A."/>
            <person name="Donnadieu C."/>
            <person name="Desvignes T."/>
            <person name="Floi Bucao C."/>
            <person name="Jouanno E."/>
            <person name="Wen M."/>
            <person name="Mejri S."/>
            <person name="Dirks R."/>
            <person name="Jansen H."/>
            <person name="Henkel C."/>
            <person name="Chen W.J."/>
            <person name="Zahm M."/>
            <person name="Cabau C."/>
            <person name="Klopp C."/>
            <person name="Thompson A.W."/>
            <person name="Robinson-Rechavi M."/>
            <person name="Braasch I."/>
            <person name="Lecointre G."/>
            <person name="Bobe J."/>
            <person name="Postlethwait J.H."/>
            <person name="Berthelot C."/>
            <person name="Roest Crollius H."/>
            <person name="Guiguen Y."/>
        </authorList>
    </citation>
    <scope>NUCLEOTIDE SEQUENCE</scope>
    <source>
        <strain evidence="3">WJC10195</strain>
    </source>
</reference>
<comment type="caution">
    <text evidence="3">The sequence shown here is derived from an EMBL/GenBank/DDBJ whole genome shotgun (WGS) entry which is preliminary data.</text>
</comment>
<dbReference type="EMBL" id="JAINUF010000002">
    <property type="protein sequence ID" value="KAJ8374494.1"/>
    <property type="molecule type" value="Genomic_DNA"/>
</dbReference>
<dbReference type="AlphaFoldDB" id="A0A9Q1G2Z7"/>
<accession>A0A9Q1G2Z7</accession>